<protein>
    <submittedName>
        <fullName evidence="2">Uncharacterized protein</fullName>
    </submittedName>
</protein>
<keyword evidence="3" id="KW-1185">Reference proteome</keyword>
<organism evidence="2 3">
    <name type="scientific">Streptomyces collinus</name>
    <dbReference type="NCBI Taxonomy" id="42684"/>
    <lineage>
        <taxon>Bacteria</taxon>
        <taxon>Bacillati</taxon>
        <taxon>Actinomycetota</taxon>
        <taxon>Actinomycetes</taxon>
        <taxon>Kitasatosporales</taxon>
        <taxon>Streptomycetaceae</taxon>
        <taxon>Streptomyces</taxon>
    </lineage>
</organism>
<evidence type="ECO:0000313" key="2">
    <source>
        <dbReference type="EMBL" id="MBB5812616.1"/>
    </source>
</evidence>
<proteinExistence type="predicted"/>
<dbReference type="Pfam" id="PF03995">
    <property type="entry name" value="Inhibitor_I36"/>
    <property type="match status" value="1"/>
</dbReference>
<dbReference type="GeneID" id="93840067"/>
<dbReference type="Proteomes" id="UP000579531">
    <property type="component" value="Unassembled WGS sequence"/>
</dbReference>
<dbReference type="Gene3D" id="2.60.20.10">
    <property type="entry name" value="Crystallins"/>
    <property type="match status" value="1"/>
</dbReference>
<evidence type="ECO:0000313" key="3">
    <source>
        <dbReference type="Proteomes" id="UP000579531"/>
    </source>
</evidence>
<name>A0AA89Q8V8_STRCU</name>
<sequence length="221" mass="24271">MAADEPGAGPGIVSDVLTPEEEAKVHASVDPADKVDMYYKGEKVDPASDWNGADICAEVSEDGTMQCFDSDTEANKFLAAHAPTAEARSGAKRALAAKPAATQNVTMVAPKEAAIQRYQDCPSSYVCLWQNSNYSGRRLQWPTYDTARTRHLDQYSPSFRDKASSAFINRPQRGVELYDFRSGLPDPHLFLGAGYSLYSNFTNIDYTYGGSWNDKADAIKF</sequence>
<dbReference type="EMBL" id="JACHLX010000001">
    <property type="protein sequence ID" value="MBB5812616.1"/>
    <property type="molecule type" value="Genomic_DNA"/>
</dbReference>
<gene>
    <name evidence="2" type="ORF">HNR72_003644</name>
</gene>
<feature type="region of interest" description="Disordered" evidence="1">
    <location>
        <begin position="1"/>
        <end position="20"/>
    </location>
</feature>
<dbReference type="RefSeq" id="WP_184848174.1">
    <property type="nucleotide sequence ID" value="NZ_BAABFE010000012.1"/>
</dbReference>
<comment type="caution">
    <text evidence="2">The sequence shown here is derived from an EMBL/GenBank/DDBJ whole genome shotgun (WGS) entry which is preliminary data.</text>
</comment>
<dbReference type="AlphaFoldDB" id="A0AA89Q8V8"/>
<evidence type="ECO:0000256" key="1">
    <source>
        <dbReference type="SAM" id="MobiDB-lite"/>
    </source>
</evidence>
<accession>A0AA89Q8V8</accession>
<reference evidence="2 3" key="1">
    <citation type="submission" date="2020-08" db="EMBL/GenBank/DDBJ databases">
        <title>Sequencing the genomes of 1000 actinobacteria strains.</title>
        <authorList>
            <person name="Klenk H.-P."/>
        </authorList>
    </citation>
    <scope>NUCLEOTIDE SEQUENCE [LARGE SCALE GENOMIC DNA]</scope>
    <source>
        <strain evidence="2 3">DSM 40129</strain>
    </source>
</reference>